<accession>A0A5A7TV56</accession>
<organism evidence="2 4">
    <name type="scientific">Cucumis melo var. makuwa</name>
    <name type="common">Oriental melon</name>
    <dbReference type="NCBI Taxonomy" id="1194695"/>
    <lineage>
        <taxon>Eukaryota</taxon>
        <taxon>Viridiplantae</taxon>
        <taxon>Streptophyta</taxon>
        <taxon>Embryophyta</taxon>
        <taxon>Tracheophyta</taxon>
        <taxon>Spermatophyta</taxon>
        <taxon>Magnoliopsida</taxon>
        <taxon>eudicotyledons</taxon>
        <taxon>Gunneridae</taxon>
        <taxon>Pentapetalae</taxon>
        <taxon>rosids</taxon>
        <taxon>fabids</taxon>
        <taxon>Cucurbitales</taxon>
        <taxon>Cucurbitaceae</taxon>
        <taxon>Benincaseae</taxon>
        <taxon>Cucumis</taxon>
    </lineage>
</organism>
<evidence type="ECO:0000256" key="1">
    <source>
        <dbReference type="SAM" id="MobiDB-lite"/>
    </source>
</evidence>
<comment type="caution">
    <text evidence="2">The sequence shown here is derived from an EMBL/GenBank/DDBJ whole genome shotgun (WGS) entry which is preliminary data.</text>
</comment>
<feature type="region of interest" description="Disordered" evidence="1">
    <location>
        <begin position="82"/>
        <end position="102"/>
    </location>
</feature>
<sequence length="102" mass="11795">MCVVSTLGVGAPHCNKWAHSDDDRPWSGEAYFPIRRSLQPGDRRRFFVLDLNDQAMNRFVEHQMLTTFKEFQADCHKHFKKYSGPEEAHANPPNALVGRHED</sequence>
<evidence type="ECO:0000313" key="2">
    <source>
        <dbReference type="EMBL" id="KAA0045129.1"/>
    </source>
</evidence>
<evidence type="ECO:0000313" key="3">
    <source>
        <dbReference type="EMBL" id="TYK23608.1"/>
    </source>
</evidence>
<proteinExistence type="predicted"/>
<protein>
    <submittedName>
        <fullName evidence="2">CACTA en-spm transposon protein</fullName>
    </submittedName>
</protein>
<dbReference type="Proteomes" id="UP000321393">
    <property type="component" value="Unassembled WGS sequence"/>
</dbReference>
<dbReference type="AlphaFoldDB" id="A0A5A7TV56"/>
<reference evidence="4 5" key="1">
    <citation type="submission" date="2019-08" db="EMBL/GenBank/DDBJ databases">
        <title>Draft genome sequences of two oriental melons (Cucumis melo L. var makuwa).</title>
        <authorList>
            <person name="Kwon S.-Y."/>
        </authorList>
    </citation>
    <scope>NUCLEOTIDE SEQUENCE [LARGE SCALE GENOMIC DNA]</scope>
    <source>
        <strain evidence="5">cv. Chang Bougi</strain>
        <strain evidence="4">cv. SW 3</strain>
        <tissue evidence="2">Leaf</tissue>
    </source>
</reference>
<gene>
    <name evidence="3" type="ORF">E5676_scaffold500G001200</name>
    <name evidence="2" type="ORF">E6C27_scaffold30G001280</name>
</gene>
<evidence type="ECO:0000313" key="5">
    <source>
        <dbReference type="Proteomes" id="UP000321947"/>
    </source>
</evidence>
<name>A0A5A7TV56_CUCMM</name>
<dbReference type="Proteomes" id="UP000321947">
    <property type="component" value="Unassembled WGS sequence"/>
</dbReference>
<dbReference type="EMBL" id="SSTE01014747">
    <property type="protein sequence ID" value="KAA0045129.1"/>
    <property type="molecule type" value="Genomic_DNA"/>
</dbReference>
<dbReference type="EMBL" id="SSTD01004451">
    <property type="protein sequence ID" value="TYK23608.1"/>
    <property type="molecule type" value="Genomic_DNA"/>
</dbReference>
<evidence type="ECO:0000313" key="4">
    <source>
        <dbReference type="Proteomes" id="UP000321393"/>
    </source>
</evidence>